<dbReference type="GO" id="GO:0007165">
    <property type="term" value="P:signal transduction"/>
    <property type="evidence" value="ECO:0007669"/>
    <property type="project" value="InterPro"/>
</dbReference>
<feature type="compositionally biased region" description="Basic residues" evidence="3">
    <location>
        <begin position="146"/>
        <end position="161"/>
    </location>
</feature>
<sequence>MRMSDYQLGSGLSELGNKYGIPSGSGELNSDELEQARDHIRREIRKELKIKEGAENLRKASTDKKSVANVSSIIKEANSRLGELMAALNEIDSQLLMTRGGERNASLAFQGSSYGGGGYHLSASVTPSVSSSSSSASTGAAGSPHPHYHHHHHHHQHHSHAHLQGNMYNLSSSGPMSLVPGPPSIPAHGHAVSSPVTSVHVEHGAPSHPPPLPPPASLSGYDTASLNSSTGPPSSIQLGMYSDVLRFFVGKNYIVTRALFCDERRLDRNIAKERRNLS</sequence>
<dbReference type="CDD" id="cd11622">
    <property type="entry name" value="HR1_PKN_1"/>
    <property type="match status" value="1"/>
</dbReference>
<dbReference type="InterPro" id="IPR011072">
    <property type="entry name" value="HR1_rho-bd"/>
</dbReference>
<dbReference type="SMART" id="SM00742">
    <property type="entry name" value="Hr1"/>
    <property type="match status" value="1"/>
</dbReference>
<gene>
    <name evidence="5" type="ORF">DSTB1V02_LOCUS524</name>
</gene>
<evidence type="ECO:0000313" key="5">
    <source>
        <dbReference type="EMBL" id="CAD7240503.1"/>
    </source>
</evidence>
<dbReference type="Gene3D" id="1.10.287.160">
    <property type="entry name" value="HR1 repeat"/>
    <property type="match status" value="1"/>
</dbReference>
<accession>A0A7R8X443</accession>
<dbReference type="EMBL" id="LR899553">
    <property type="protein sequence ID" value="CAD7240503.1"/>
    <property type="molecule type" value="Genomic_DNA"/>
</dbReference>
<dbReference type="EMBL" id="CAJPEV010000036">
    <property type="protein sequence ID" value="CAG0879274.1"/>
    <property type="molecule type" value="Genomic_DNA"/>
</dbReference>
<feature type="compositionally biased region" description="Polar residues" evidence="3">
    <location>
        <begin position="166"/>
        <end position="175"/>
    </location>
</feature>
<keyword evidence="2" id="KW-0175">Coiled coil</keyword>
<dbReference type="Pfam" id="PF02185">
    <property type="entry name" value="HR1"/>
    <property type="match status" value="1"/>
</dbReference>
<dbReference type="Proteomes" id="UP000677054">
    <property type="component" value="Unassembled WGS sequence"/>
</dbReference>
<dbReference type="GO" id="GO:0004674">
    <property type="term" value="F:protein serine/threonine kinase activity"/>
    <property type="evidence" value="ECO:0007669"/>
    <property type="project" value="InterPro"/>
</dbReference>
<feature type="region of interest" description="Disordered" evidence="3">
    <location>
        <begin position="123"/>
        <end position="231"/>
    </location>
</feature>
<evidence type="ECO:0000259" key="4">
    <source>
        <dbReference type="PROSITE" id="PS51860"/>
    </source>
</evidence>
<dbReference type="OrthoDB" id="63267at2759"/>
<dbReference type="InterPro" id="IPR036274">
    <property type="entry name" value="HR1_rpt_sf"/>
</dbReference>
<dbReference type="AlphaFoldDB" id="A0A7R8X443"/>
<reference evidence="5" key="1">
    <citation type="submission" date="2020-11" db="EMBL/GenBank/DDBJ databases">
        <authorList>
            <person name="Tran Van P."/>
        </authorList>
    </citation>
    <scope>NUCLEOTIDE SEQUENCE</scope>
</reference>
<feature type="compositionally biased region" description="Low complexity" evidence="3">
    <location>
        <begin position="123"/>
        <end position="145"/>
    </location>
</feature>
<keyword evidence="6" id="KW-1185">Reference proteome</keyword>
<dbReference type="InterPro" id="IPR037313">
    <property type="entry name" value="PKN_HR1_1"/>
</dbReference>
<feature type="domain" description="REM-1" evidence="4">
    <location>
        <begin position="23"/>
        <end position="97"/>
    </location>
</feature>
<proteinExistence type="predicted"/>
<evidence type="ECO:0000256" key="2">
    <source>
        <dbReference type="PROSITE-ProRule" id="PRU01207"/>
    </source>
</evidence>
<name>A0A7R8X443_9CRUS</name>
<keyword evidence="1" id="KW-0677">Repeat</keyword>
<dbReference type="GO" id="GO:0031267">
    <property type="term" value="F:small GTPase binding"/>
    <property type="evidence" value="ECO:0007669"/>
    <property type="project" value="InterPro"/>
</dbReference>
<evidence type="ECO:0000256" key="3">
    <source>
        <dbReference type="SAM" id="MobiDB-lite"/>
    </source>
</evidence>
<evidence type="ECO:0000313" key="6">
    <source>
        <dbReference type="Proteomes" id="UP000677054"/>
    </source>
</evidence>
<dbReference type="PROSITE" id="PS51860">
    <property type="entry name" value="REM_1"/>
    <property type="match status" value="1"/>
</dbReference>
<feature type="compositionally biased region" description="Polar residues" evidence="3">
    <location>
        <begin position="222"/>
        <end position="231"/>
    </location>
</feature>
<dbReference type="SUPFAM" id="SSF46585">
    <property type="entry name" value="HR1 repeat"/>
    <property type="match status" value="1"/>
</dbReference>
<evidence type="ECO:0000256" key="1">
    <source>
        <dbReference type="ARBA" id="ARBA00022737"/>
    </source>
</evidence>
<organism evidence="5">
    <name type="scientific">Darwinula stevensoni</name>
    <dbReference type="NCBI Taxonomy" id="69355"/>
    <lineage>
        <taxon>Eukaryota</taxon>
        <taxon>Metazoa</taxon>
        <taxon>Ecdysozoa</taxon>
        <taxon>Arthropoda</taxon>
        <taxon>Crustacea</taxon>
        <taxon>Oligostraca</taxon>
        <taxon>Ostracoda</taxon>
        <taxon>Podocopa</taxon>
        <taxon>Podocopida</taxon>
        <taxon>Darwinulocopina</taxon>
        <taxon>Darwinuloidea</taxon>
        <taxon>Darwinulidae</taxon>
        <taxon>Darwinula</taxon>
    </lineage>
</organism>
<feature type="compositionally biased region" description="Pro residues" evidence="3">
    <location>
        <begin position="207"/>
        <end position="216"/>
    </location>
</feature>
<protein>
    <recommendedName>
        <fullName evidence="4">REM-1 domain-containing protein</fullName>
    </recommendedName>
</protein>